<keyword evidence="3" id="KW-1185">Reference proteome</keyword>
<dbReference type="EMBL" id="SNZF01000052">
    <property type="protein sequence ID" value="TDR29008.1"/>
    <property type="molecule type" value="Genomic_DNA"/>
</dbReference>
<dbReference type="PANTHER" id="PTHR39184">
    <property type="match status" value="1"/>
</dbReference>
<organism evidence="2 3">
    <name type="scientific">Aquamicrobium defluvii</name>
    <dbReference type="NCBI Taxonomy" id="69279"/>
    <lineage>
        <taxon>Bacteria</taxon>
        <taxon>Pseudomonadati</taxon>
        <taxon>Pseudomonadota</taxon>
        <taxon>Alphaproteobacteria</taxon>
        <taxon>Hyphomicrobiales</taxon>
        <taxon>Phyllobacteriaceae</taxon>
        <taxon>Aquamicrobium</taxon>
    </lineage>
</organism>
<feature type="domain" description="Phage terminase large subunit N-terminal" evidence="1">
    <location>
        <begin position="24"/>
        <end position="213"/>
    </location>
</feature>
<evidence type="ECO:0000313" key="3">
    <source>
        <dbReference type="Proteomes" id="UP000294958"/>
    </source>
</evidence>
<gene>
    <name evidence="2" type="ORF">DES43_15214</name>
</gene>
<dbReference type="AlphaFoldDB" id="A0A4R6Y6W9"/>
<dbReference type="Gene3D" id="3.30.420.240">
    <property type="match status" value="1"/>
</dbReference>
<dbReference type="Proteomes" id="UP000294958">
    <property type="component" value="Unassembled WGS sequence"/>
</dbReference>
<name>A0A4R6Y6W9_9HYPH</name>
<dbReference type="InterPro" id="IPR035412">
    <property type="entry name" value="Terminase_L_N"/>
</dbReference>
<accession>A0A4R6Y6W9</accession>
<evidence type="ECO:0000313" key="2">
    <source>
        <dbReference type="EMBL" id="TDR29008.1"/>
    </source>
</evidence>
<sequence length="433" mass="48938">MTQFDLRRVKFPEVFRPLTRPARYKGAWGGRGSGKSHFFGGFLVLETLRRQIRAVCLREVQNSIKDSVKQLIEDKIREYGLEADFDITDNEIRGPNDSLYVFRGLKNHTAASIKSLEGFNVAWVEEAQTVTQKSLDLLIPTIRADGSELWFSWNPDQPTDPVDVLMRVNAPADAVVVRANYTDNPWFPAALEEDMRRDRQSDPGKYAHVWLGEYQSQADKQFISWDLVKQAQERQFRREGKPVLFGLDVARFGDDRSVLAIRNGDTLVDLMKWERLDTQQLSGMVTEVANSRRPDAIFVDGVGVGGGVVDRLRALNLHVIEVNGGAKAGNDARYVNKRAEMWGRMKEWLAGRGVISPHDIELAAELTGPFYSFDASNRILLEKKEDMKKRGLRSPDLADALSMTFAQPIAAPDISSAMWEPQFVEPDAPVLDW</sequence>
<proteinExistence type="predicted"/>
<dbReference type="Pfam" id="PF04466">
    <property type="entry name" value="Terminase_3"/>
    <property type="match status" value="1"/>
</dbReference>
<reference evidence="2 3" key="1">
    <citation type="submission" date="2019-03" db="EMBL/GenBank/DDBJ databases">
        <title>Genomic Encyclopedia of Type Strains, Phase IV (KMG-IV): sequencing the most valuable type-strain genomes for metagenomic binning, comparative biology and taxonomic classification.</title>
        <authorList>
            <person name="Goeker M."/>
        </authorList>
    </citation>
    <scope>NUCLEOTIDE SEQUENCE [LARGE SCALE GENOMIC DNA]</scope>
    <source>
        <strain evidence="2 3">DSM 11603</strain>
    </source>
</reference>
<dbReference type="InterPro" id="IPR052380">
    <property type="entry name" value="Viral_DNA_packaging_terminase"/>
</dbReference>
<evidence type="ECO:0000259" key="1">
    <source>
        <dbReference type="Pfam" id="PF04466"/>
    </source>
</evidence>
<dbReference type="Gene3D" id="3.40.50.300">
    <property type="entry name" value="P-loop containing nucleotide triphosphate hydrolases"/>
    <property type="match status" value="1"/>
</dbReference>
<dbReference type="InterPro" id="IPR006437">
    <property type="entry name" value="Phage_terminase_lsu"/>
</dbReference>
<protein>
    <submittedName>
        <fullName evidence="2">Phage terminase large subunit</fullName>
    </submittedName>
</protein>
<dbReference type="NCBIfam" id="TIGR01547">
    <property type="entry name" value="phage_term_2"/>
    <property type="match status" value="1"/>
</dbReference>
<dbReference type="InterPro" id="IPR027417">
    <property type="entry name" value="P-loop_NTPase"/>
</dbReference>
<dbReference type="RefSeq" id="WP_166647804.1">
    <property type="nucleotide sequence ID" value="NZ_SNZF01000052.1"/>
</dbReference>
<comment type="caution">
    <text evidence="2">The sequence shown here is derived from an EMBL/GenBank/DDBJ whole genome shotgun (WGS) entry which is preliminary data.</text>
</comment>
<dbReference type="PANTHER" id="PTHR39184:SF1">
    <property type="entry name" value="PBSX PHAGE TERMINASE LARGE SUBUNIT"/>
    <property type="match status" value="1"/>
</dbReference>